<accession>A0ABP1DVK1</accession>
<evidence type="ECO:0000256" key="7">
    <source>
        <dbReference type="ARBA" id="ARBA00022839"/>
    </source>
</evidence>
<dbReference type="Proteomes" id="UP001497453">
    <property type="component" value="Chromosome 6"/>
</dbReference>
<comment type="similarity">
    <text evidence="2">Belongs to the REXO4 family.</text>
</comment>
<keyword evidence="6" id="KW-0378">Hydrolase</keyword>
<dbReference type="Pfam" id="PF00929">
    <property type="entry name" value="RNase_T"/>
    <property type="match status" value="1"/>
</dbReference>
<dbReference type="SMART" id="SM00479">
    <property type="entry name" value="EXOIII"/>
    <property type="match status" value="1"/>
</dbReference>
<evidence type="ECO:0000313" key="13">
    <source>
        <dbReference type="Proteomes" id="UP001497453"/>
    </source>
</evidence>
<feature type="compositionally biased region" description="Polar residues" evidence="10">
    <location>
        <begin position="46"/>
        <end position="55"/>
    </location>
</feature>
<dbReference type="SUPFAM" id="SSF53098">
    <property type="entry name" value="Ribonuclease H-like"/>
    <property type="match status" value="1"/>
</dbReference>
<dbReference type="CDD" id="cd06144">
    <property type="entry name" value="REX4_like"/>
    <property type="match status" value="1"/>
</dbReference>
<keyword evidence="5" id="KW-0540">Nuclease</keyword>
<dbReference type="PANTHER" id="PTHR12801">
    <property type="entry name" value="RNA EXONUCLEASE REXO1 / RECO3 FAMILY MEMBER-RELATED"/>
    <property type="match status" value="1"/>
</dbReference>
<dbReference type="EMBL" id="OZ037949">
    <property type="protein sequence ID" value="CAL1711274.1"/>
    <property type="molecule type" value="Genomic_DNA"/>
</dbReference>
<feature type="region of interest" description="Disordered" evidence="10">
    <location>
        <begin position="300"/>
        <end position="375"/>
    </location>
</feature>
<keyword evidence="8" id="KW-0539">Nucleus</keyword>
<dbReference type="InterPro" id="IPR037431">
    <property type="entry name" value="REX4_DEDDh_dom"/>
</dbReference>
<dbReference type="InterPro" id="IPR013520">
    <property type="entry name" value="Ribonucl_H"/>
</dbReference>
<dbReference type="InterPro" id="IPR012337">
    <property type="entry name" value="RNaseH-like_sf"/>
</dbReference>
<evidence type="ECO:0000256" key="10">
    <source>
        <dbReference type="SAM" id="MobiDB-lite"/>
    </source>
</evidence>
<keyword evidence="13" id="KW-1185">Reference proteome</keyword>
<gene>
    <name evidence="12" type="ORF">GFSPODELE1_LOCUS8262</name>
</gene>
<evidence type="ECO:0000256" key="9">
    <source>
        <dbReference type="ARBA" id="ARBA00025599"/>
    </source>
</evidence>
<feature type="domain" description="Exonuclease" evidence="11">
    <location>
        <begin position="118"/>
        <end position="279"/>
    </location>
</feature>
<evidence type="ECO:0000256" key="8">
    <source>
        <dbReference type="ARBA" id="ARBA00023242"/>
    </source>
</evidence>
<evidence type="ECO:0000256" key="2">
    <source>
        <dbReference type="ARBA" id="ARBA00010489"/>
    </source>
</evidence>
<keyword evidence="4" id="KW-0698">rRNA processing</keyword>
<evidence type="ECO:0000256" key="1">
    <source>
        <dbReference type="ARBA" id="ARBA00004123"/>
    </source>
</evidence>
<reference evidence="13" key="1">
    <citation type="submission" date="2024-04" db="EMBL/GenBank/DDBJ databases">
        <authorList>
            <person name="Shaw F."/>
            <person name="Minotto A."/>
        </authorList>
    </citation>
    <scope>NUCLEOTIDE SEQUENCE [LARGE SCALE GENOMIC DNA]</scope>
</reference>
<evidence type="ECO:0000256" key="4">
    <source>
        <dbReference type="ARBA" id="ARBA00022552"/>
    </source>
</evidence>
<dbReference type="InterPro" id="IPR036397">
    <property type="entry name" value="RNaseH_sf"/>
</dbReference>
<keyword evidence="7" id="KW-0269">Exonuclease</keyword>
<evidence type="ECO:0000259" key="11">
    <source>
        <dbReference type="SMART" id="SM00479"/>
    </source>
</evidence>
<sequence>MAPSDKAGPSKPSSNWLALQKELPTKSAKSSSMTAHVRKKRKVDHTSASPDATVTQSISASAEMSFIRGKQMVASTSVASVSISSLPDAIKNGESLASLRRMVVGELEYTTIQQQPGKYLAVDCEMVGVGINGAESSLARVSLVNYHGAVIMDEFVLQRERVVDYRTEFSGIRPTDMINAKPFVEVQEKVAQLLKDRILVGHAVHNDLKALLLSHPRHQTRDTQLEAKKHKLTRSSRPALRHLVQQELNIVIQSGEHSSVRAVKHTLSLNLLLNPRFEQVTDARATMAVYRIHRKVWDKGHPPLSSTISSGKKRKRTPSSDHESGSEDEDRPASKTSSHNTKQFPGGGRKGVSSGLSTVTRHTGKSSIGHGSSNLETKNAWWKELGNGSSGSKGSLRMKFG</sequence>
<dbReference type="Gene3D" id="3.30.420.10">
    <property type="entry name" value="Ribonuclease H-like superfamily/Ribonuclease H"/>
    <property type="match status" value="1"/>
</dbReference>
<evidence type="ECO:0000313" key="12">
    <source>
        <dbReference type="EMBL" id="CAL1711274.1"/>
    </source>
</evidence>
<comment type="function">
    <text evidence="9">Exoribonuclease involved in ribosome biosynthesis. Involved in the processing of ITS1, the internal transcribed spacer localized between the 18S and 5.8S rRNAs.</text>
</comment>
<dbReference type="InterPro" id="IPR047021">
    <property type="entry name" value="REXO1/3/4-like"/>
</dbReference>
<proteinExistence type="inferred from homology"/>
<organism evidence="12 13">
    <name type="scientific">Somion occarium</name>
    <dbReference type="NCBI Taxonomy" id="3059160"/>
    <lineage>
        <taxon>Eukaryota</taxon>
        <taxon>Fungi</taxon>
        <taxon>Dikarya</taxon>
        <taxon>Basidiomycota</taxon>
        <taxon>Agaricomycotina</taxon>
        <taxon>Agaricomycetes</taxon>
        <taxon>Polyporales</taxon>
        <taxon>Cerrenaceae</taxon>
        <taxon>Somion</taxon>
    </lineage>
</organism>
<evidence type="ECO:0000256" key="3">
    <source>
        <dbReference type="ARBA" id="ARBA00016937"/>
    </source>
</evidence>
<dbReference type="PANTHER" id="PTHR12801:SF45">
    <property type="entry name" value="RNA EXONUCLEASE 4"/>
    <property type="match status" value="1"/>
</dbReference>
<feature type="compositionally biased region" description="Polar residues" evidence="10">
    <location>
        <begin position="334"/>
        <end position="343"/>
    </location>
</feature>
<comment type="subcellular location">
    <subcellularLocation>
        <location evidence="1">Nucleus</location>
    </subcellularLocation>
</comment>
<feature type="region of interest" description="Disordered" evidence="10">
    <location>
        <begin position="22"/>
        <end position="55"/>
    </location>
</feature>
<protein>
    <recommendedName>
        <fullName evidence="3">RNA exonuclease 4</fullName>
    </recommendedName>
</protein>
<name>A0ABP1DVK1_9APHY</name>
<feature type="compositionally biased region" description="Polar residues" evidence="10">
    <location>
        <begin position="354"/>
        <end position="375"/>
    </location>
</feature>
<evidence type="ECO:0000256" key="6">
    <source>
        <dbReference type="ARBA" id="ARBA00022801"/>
    </source>
</evidence>
<evidence type="ECO:0000256" key="5">
    <source>
        <dbReference type="ARBA" id="ARBA00022722"/>
    </source>
</evidence>